<gene>
    <name evidence="2" type="ORF">SPIL2461_LOCUS7965</name>
</gene>
<evidence type="ECO:0000313" key="2">
    <source>
        <dbReference type="EMBL" id="CAE7339180.1"/>
    </source>
</evidence>
<dbReference type="Proteomes" id="UP000649617">
    <property type="component" value="Unassembled WGS sequence"/>
</dbReference>
<keyword evidence="1" id="KW-0175">Coiled coil</keyword>
<dbReference type="AlphaFoldDB" id="A0A812NW19"/>
<comment type="caution">
    <text evidence="2">The sequence shown here is derived from an EMBL/GenBank/DDBJ whole genome shotgun (WGS) entry which is preliminary data.</text>
</comment>
<reference evidence="2" key="1">
    <citation type="submission" date="2021-02" db="EMBL/GenBank/DDBJ databases">
        <authorList>
            <person name="Dougan E. K."/>
            <person name="Rhodes N."/>
            <person name="Thang M."/>
            <person name="Chan C."/>
        </authorList>
    </citation>
    <scope>NUCLEOTIDE SEQUENCE</scope>
</reference>
<feature type="coiled-coil region" evidence="1">
    <location>
        <begin position="108"/>
        <end position="178"/>
    </location>
</feature>
<sequence>MADMAKAEAQLGLQTRILSERCMELQAKMDRSKVSQYDLFGQLEQLRAQNAEQHQQLTDALCESKQRHEENRMLEASSKDLEVQLAECMLSSLPPPAPEARPEVPEALARLERRYVVAEAARDGLARRLKVLEAEKEMLKSQQAKEAAALKQSIAKEQERLESECESYKSQGEDLRSRLAHLDASARSGESKHREELAQVQDRGVLQLSEEKRSHEKLVAELRAKVEATEAMLEKAMSAKAATKIEEESLEVKDL</sequence>
<feature type="non-terminal residue" evidence="2">
    <location>
        <position position="1"/>
    </location>
</feature>
<accession>A0A812NW19</accession>
<proteinExistence type="predicted"/>
<keyword evidence="3" id="KW-1185">Reference proteome</keyword>
<dbReference type="OrthoDB" id="10352451at2759"/>
<feature type="coiled-coil region" evidence="1">
    <location>
        <begin position="205"/>
        <end position="239"/>
    </location>
</feature>
<evidence type="ECO:0000313" key="3">
    <source>
        <dbReference type="Proteomes" id="UP000649617"/>
    </source>
</evidence>
<evidence type="ECO:0000256" key="1">
    <source>
        <dbReference type="SAM" id="Coils"/>
    </source>
</evidence>
<dbReference type="EMBL" id="CAJNIZ010012853">
    <property type="protein sequence ID" value="CAE7339180.1"/>
    <property type="molecule type" value="Genomic_DNA"/>
</dbReference>
<organism evidence="2 3">
    <name type="scientific">Symbiodinium pilosum</name>
    <name type="common">Dinoflagellate</name>
    <dbReference type="NCBI Taxonomy" id="2952"/>
    <lineage>
        <taxon>Eukaryota</taxon>
        <taxon>Sar</taxon>
        <taxon>Alveolata</taxon>
        <taxon>Dinophyceae</taxon>
        <taxon>Suessiales</taxon>
        <taxon>Symbiodiniaceae</taxon>
        <taxon>Symbiodinium</taxon>
    </lineage>
</organism>
<name>A0A812NW19_SYMPI</name>
<protein>
    <submittedName>
        <fullName evidence="2">Uncharacterized protein</fullName>
    </submittedName>
</protein>